<gene>
    <name evidence="1" type="ORF">S03H2_49694</name>
</gene>
<evidence type="ECO:0000313" key="1">
    <source>
        <dbReference type="EMBL" id="GAH74343.1"/>
    </source>
</evidence>
<reference evidence="1" key="1">
    <citation type="journal article" date="2014" name="Front. Microbiol.">
        <title>High frequency of phylogenetically diverse reductive dehalogenase-homologous genes in deep subseafloor sedimentary metagenomes.</title>
        <authorList>
            <person name="Kawai M."/>
            <person name="Futagami T."/>
            <person name="Toyoda A."/>
            <person name="Takaki Y."/>
            <person name="Nishi S."/>
            <person name="Hori S."/>
            <person name="Arai W."/>
            <person name="Tsubouchi T."/>
            <person name="Morono Y."/>
            <person name="Uchiyama I."/>
            <person name="Ito T."/>
            <person name="Fujiyama A."/>
            <person name="Inagaki F."/>
            <person name="Takami H."/>
        </authorList>
    </citation>
    <scope>NUCLEOTIDE SEQUENCE</scope>
    <source>
        <strain evidence="1">Expedition CK06-06</strain>
    </source>
</reference>
<name>X1JX31_9ZZZZ</name>
<dbReference type="EMBL" id="BARU01031420">
    <property type="protein sequence ID" value="GAH74343.1"/>
    <property type="molecule type" value="Genomic_DNA"/>
</dbReference>
<sequence>PAIGLEPLSVALCTCGAATRTASFLFVEFYSWTGTGLGRPGPVKN</sequence>
<protein>
    <submittedName>
        <fullName evidence="1">Uncharacterized protein</fullName>
    </submittedName>
</protein>
<accession>X1JX31</accession>
<comment type="caution">
    <text evidence="1">The sequence shown here is derived from an EMBL/GenBank/DDBJ whole genome shotgun (WGS) entry which is preliminary data.</text>
</comment>
<proteinExistence type="predicted"/>
<feature type="non-terminal residue" evidence="1">
    <location>
        <position position="1"/>
    </location>
</feature>
<organism evidence="1">
    <name type="scientific">marine sediment metagenome</name>
    <dbReference type="NCBI Taxonomy" id="412755"/>
    <lineage>
        <taxon>unclassified sequences</taxon>
        <taxon>metagenomes</taxon>
        <taxon>ecological metagenomes</taxon>
    </lineage>
</organism>
<dbReference type="AlphaFoldDB" id="X1JX31"/>